<comment type="caution">
    <text evidence="2">The sequence shown here is derived from an EMBL/GenBank/DDBJ whole genome shotgun (WGS) entry which is preliminary data.</text>
</comment>
<gene>
    <name evidence="2" type="ORF">BSZ40_03625</name>
</gene>
<evidence type="ECO:0000256" key="1">
    <source>
        <dbReference type="SAM" id="Phobius"/>
    </source>
</evidence>
<dbReference type="EMBL" id="MQVS01000003">
    <property type="protein sequence ID" value="OKL52030.1"/>
    <property type="molecule type" value="Genomic_DNA"/>
</dbReference>
<dbReference type="Proteomes" id="UP000185612">
    <property type="component" value="Unassembled WGS sequence"/>
</dbReference>
<reference evidence="3" key="1">
    <citation type="submission" date="2016-12" db="EMBL/GenBank/DDBJ databases">
        <authorList>
            <person name="Meng X."/>
        </authorList>
    </citation>
    <scope>NUCLEOTIDE SEQUENCE [LARGE SCALE GENOMIC DNA]</scope>
    <source>
        <strain evidence="3">DSM 20732</strain>
    </source>
</reference>
<accession>A0A1Q5PXB2</accession>
<feature type="transmembrane region" description="Helical" evidence="1">
    <location>
        <begin position="71"/>
        <end position="93"/>
    </location>
</feature>
<evidence type="ECO:0000313" key="2">
    <source>
        <dbReference type="EMBL" id="OKL52030.1"/>
    </source>
</evidence>
<feature type="transmembrane region" description="Helical" evidence="1">
    <location>
        <begin position="135"/>
        <end position="156"/>
    </location>
</feature>
<proteinExistence type="predicted"/>
<sequence>MPSFIANGPFPLLVAFLTGVVFCRAQGTYWVARWVSGAALAARLPAAGWRRRAYDWVQANQARGVTAIERVGWVVIPLSFLTVGFQTVVNAGAGVLRMPWLRYTLAMLPGCPAWAVIYATIGLAAWQAALAAAAGSWWGIAALAGGVAVAVATVVWSRRRARARAAQARKLP</sequence>
<keyword evidence="1" id="KW-0472">Membrane</keyword>
<organism evidence="2 3">
    <name type="scientific">Buchananella hordeovulneris</name>
    <dbReference type="NCBI Taxonomy" id="52770"/>
    <lineage>
        <taxon>Bacteria</taxon>
        <taxon>Bacillati</taxon>
        <taxon>Actinomycetota</taxon>
        <taxon>Actinomycetes</taxon>
        <taxon>Actinomycetales</taxon>
        <taxon>Actinomycetaceae</taxon>
        <taxon>Buchananella</taxon>
    </lineage>
</organism>
<name>A0A1Q5PXB2_9ACTO</name>
<evidence type="ECO:0008006" key="4">
    <source>
        <dbReference type="Google" id="ProtNLM"/>
    </source>
</evidence>
<dbReference type="RefSeq" id="WP_073823441.1">
    <property type="nucleotide sequence ID" value="NZ_MQVS01000003.1"/>
</dbReference>
<dbReference type="OrthoDB" id="3426404at2"/>
<dbReference type="AlphaFoldDB" id="A0A1Q5PXB2"/>
<keyword evidence="1" id="KW-1133">Transmembrane helix</keyword>
<evidence type="ECO:0000313" key="3">
    <source>
        <dbReference type="Proteomes" id="UP000185612"/>
    </source>
</evidence>
<dbReference type="InParanoid" id="A0A1Q5PXB2"/>
<feature type="transmembrane region" description="Helical" evidence="1">
    <location>
        <begin position="105"/>
        <end position="129"/>
    </location>
</feature>
<keyword evidence="1" id="KW-0812">Transmembrane</keyword>
<protein>
    <recommendedName>
        <fullName evidence="4">DedA family protein</fullName>
    </recommendedName>
</protein>
<keyword evidence="3" id="KW-1185">Reference proteome</keyword>
<dbReference type="STRING" id="52770.BSZ40_03625"/>